<dbReference type="InterPro" id="IPR013249">
    <property type="entry name" value="RNA_pol_sigma70_r4_t2"/>
</dbReference>
<evidence type="ECO:0000256" key="2">
    <source>
        <dbReference type="ARBA" id="ARBA00023015"/>
    </source>
</evidence>
<accession>A0A6J4K571</accession>
<dbReference type="CDD" id="cd06171">
    <property type="entry name" value="Sigma70_r4"/>
    <property type="match status" value="1"/>
</dbReference>
<protein>
    <recommendedName>
        <fullName evidence="6">RNA polymerase sigma factor</fullName>
    </recommendedName>
</protein>
<comment type="similarity">
    <text evidence="1 6">Belongs to the sigma-70 factor family. ECF subfamily.</text>
</comment>
<dbReference type="GO" id="GO:0006352">
    <property type="term" value="P:DNA-templated transcription initiation"/>
    <property type="evidence" value="ECO:0007669"/>
    <property type="project" value="InterPro"/>
</dbReference>
<dbReference type="PANTHER" id="PTHR43133:SF8">
    <property type="entry name" value="RNA POLYMERASE SIGMA FACTOR HI_1459-RELATED"/>
    <property type="match status" value="1"/>
</dbReference>
<dbReference type="InterPro" id="IPR039425">
    <property type="entry name" value="RNA_pol_sigma-70-like"/>
</dbReference>
<sequence>MEVSALKPAGAAGIHGRSPLLRLQSDERLVALIRRGNHHAFEAMVARYESRLLAFCRHMLSSKEDAEDVLQEVFAAAFNAMLADEREINVRPWLYRIARNRSLNHLRRTTAVGVDSMDVHLSEGGLTTADKVHRREEFRLLISDVQDLPETQRTALLLREIDALSYDQIAEAMETTVPSVKSLLVRARVSLAEAAEARLLSCDEVRHELGEVAEGLARTSAPVRRHLRTCDRCQGFRKHLRQNNKALAALFPIGPLLLTKKLLLAQLGTTAAAGGGAAAAGGGG</sequence>
<evidence type="ECO:0000256" key="6">
    <source>
        <dbReference type="RuleBase" id="RU000716"/>
    </source>
</evidence>
<dbReference type="NCBIfam" id="TIGR02937">
    <property type="entry name" value="sigma70-ECF"/>
    <property type="match status" value="1"/>
</dbReference>
<dbReference type="InterPro" id="IPR014284">
    <property type="entry name" value="RNA_pol_sigma-70_dom"/>
</dbReference>
<dbReference type="PROSITE" id="PS01063">
    <property type="entry name" value="SIGMA70_ECF"/>
    <property type="match status" value="1"/>
</dbReference>
<evidence type="ECO:0000259" key="7">
    <source>
        <dbReference type="Pfam" id="PF04542"/>
    </source>
</evidence>
<dbReference type="Pfam" id="PF04542">
    <property type="entry name" value="Sigma70_r2"/>
    <property type="match status" value="1"/>
</dbReference>
<evidence type="ECO:0000256" key="4">
    <source>
        <dbReference type="ARBA" id="ARBA00023125"/>
    </source>
</evidence>
<dbReference type="EMBL" id="CADCTU010000113">
    <property type="protein sequence ID" value="CAA9296387.1"/>
    <property type="molecule type" value="Genomic_DNA"/>
</dbReference>
<dbReference type="AlphaFoldDB" id="A0A6J4K571"/>
<keyword evidence="2 6" id="KW-0805">Transcription regulation</keyword>
<gene>
    <name evidence="9" type="ORF">AVDCRST_MAG11-519</name>
</gene>
<feature type="domain" description="RNA polymerase sigma factor 70 region 4 type 2" evidence="8">
    <location>
        <begin position="146"/>
        <end position="190"/>
    </location>
</feature>
<dbReference type="Gene3D" id="1.10.1740.10">
    <property type="match status" value="1"/>
</dbReference>
<name>A0A6J4K571_9BACT</name>
<evidence type="ECO:0000256" key="1">
    <source>
        <dbReference type="ARBA" id="ARBA00010641"/>
    </source>
</evidence>
<keyword evidence="5 6" id="KW-0804">Transcription</keyword>
<dbReference type="Pfam" id="PF08281">
    <property type="entry name" value="Sigma70_r4_2"/>
    <property type="match status" value="1"/>
</dbReference>
<keyword evidence="3 6" id="KW-0731">Sigma factor</keyword>
<organism evidence="9">
    <name type="scientific">uncultured Gemmatimonadaceae bacterium</name>
    <dbReference type="NCBI Taxonomy" id="246130"/>
    <lineage>
        <taxon>Bacteria</taxon>
        <taxon>Pseudomonadati</taxon>
        <taxon>Gemmatimonadota</taxon>
        <taxon>Gemmatimonadia</taxon>
        <taxon>Gemmatimonadales</taxon>
        <taxon>Gemmatimonadaceae</taxon>
        <taxon>environmental samples</taxon>
    </lineage>
</organism>
<dbReference type="GO" id="GO:0003677">
    <property type="term" value="F:DNA binding"/>
    <property type="evidence" value="ECO:0007669"/>
    <property type="project" value="UniProtKB-KW"/>
</dbReference>
<dbReference type="PANTHER" id="PTHR43133">
    <property type="entry name" value="RNA POLYMERASE ECF-TYPE SIGMA FACTO"/>
    <property type="match status" value="1"/>
</dbReference>
<dbReference type="GO" id="GO:0016987">
    <property type="term" value="F:sigma factor activity"/>
    <property type="evidence" value="ECO:0007669"/>
    <property type="project" value="UniProtKB-KW"/>
</dbReference>
<dbReference type="InterPro" id="IPR013324">
    <property type="entry name" value="RNA_pol_sigma_r3/r4-like"/>
</dbReference>
<dbReference type="InterPro" id="IPR036388">
    <property type="entry name" value="WH-like_DNA-bd_sf"/>
</dbReference>
<dbReference type="SUPFAM" id="SSF88946">
    <property type="entry name" value="Sigma2 domain of RNA polymerase sigma factors"/>
    <property type="match status" value="1"/>
</dbReference>
<feature type="domain" description="RNA polymerase sigma-70 region 2" evidence="7">
    <location>
        <begin position="44"/>
        <end position="110"/>
    </location>
</feature>
<dbReference type="InterPro" id="IPR013325">
    <property type="entry name" value="RNA_pol_sigma_r2"/>
</dbReference>
<evidence type="ECO:0000256" key="3">
    <source>
        <dbReference type="ARBA" id="ARBA00023082"/>
    </source>
</evidence>
<evidence type="ECO:0000256" key="5">
    <source>
        <dbReference type="ARBA" id="ARBA00023163"/>
    </source>
</evidence>
<dbReference type="InterPro" id="IPR000838">
    <property type="entry name" value="RNA_pol_sigma70_ECF_CS"/>
</dbReference>
<dbReference type="SUPFAM" id="SSF88659">
    <property type="entry name" value="Sigma3 and sigma4 domains of RNA polymerase sigma factors"/>
    <property type="match status" value="1"/>
</dbReference>
<proteinExistence type="inferred from homology"/>
<dbReference type="Gene3D" id="1.10.10.10">
    <property type="entry name" value="Winged helix-like DNA-binding domain superfamily/Winged helix DNA-binding domain"/>
    <property type="match status" value="1"/>
</dbReference>
<feature type="non-terminal residue" evidence="9">
    <location>
        <position position="284"/>
    </location>
</feature>
<reference evidence="9" key="1">
    <citation type="submission" date="2020-02" db="EMBL/GenBank/DDBJ databases">
        <authorList>
            <person name="Meier V. D."/>
        </authorList>
    </citation>
    <scope>NUCLEOTIDE SEQUENCE</scope>
    <source>
        <strain evidence="9">AVDCRST_MAG11</strain>
    </source>
</reference>
<keyword evidence="4 6" id="KW-0238">DNA-binding</keyword>
<evidence type="ECO:0000259" key="8">
    <source>
        <dbReference type="Pfam" id="PF08281"/>
    </source>
</evidence>
<evidence type="ECO:0000313" key="9">
    <source>
        <dbReference type="EMBL" id="CAA9296387.1"/>
    </source>
</evidence>
<dbReference type="InterPro" id="IPR007627">
    <property type="entry name" value="RNA_pol_sigma70_r2"/>
</dbReference>